<gene>
    <name evidence="1" type="ORF">GCM10011516_27330</name>
</gene>
<evidence type="ECO:0000313" key="1">
    <source>
        <dbReference type="EMBL" id="GGE28208.1"/>
    </source>
</evidence>
<reference evidence="1" key="2">
    <citation type="submission" date="2020-09" db="EMBL/GenBank/DDBJ databases">
        <authorList>
            <person name="Sun Q."/>
            <person name="Zhou Y."/>
        </authorList>
    </citation>
    <scope>NUCLEOTIDE SEQUENCE</scope>
    <source>
        <strain evidence="1">CGMCC 1.15966</strain>
    </source>
</reference>
<reference evidence="1" key="1">
    <citation type="journal article" date="2014" name="Int. J. Syst. Evol. Microbiol.">
        <title>Complete genome sequence of Corynebacterium casei LMG S-19264T (=DSM 44701T), isolated from a smear-ripened cheese.</title>
        <authorList>
            <consortium name="US DOE Joint Genome Institute (JGI-PGF)"/>
            <person name="Walter F."/>
            <person name="Albersmeier A."/>
            <person name="Kalinowski J."/>
            <person name="Ruckert C."/>
        </authorList>
    </citation>
    <scope>NUCLEOTIDE SEQUENCE</scope>
    <source>
        <strain evidence="1">CGMCC 1.15966</strain>
    </source>
</reference>
<proteinExistence type="predicted"/>
<organism evidence="1 2">
    <name type="scientific">Sphingobacterium cellulitidis</name>
    <dbReference type="NCBI Taxonomy" id="1768011"/>
    <lineage>
        <taxon>Bacteria</taxon>
        <taxon>Pseudomonadati</taxon>
        <taxon>Bacteroidota</taxon>
        <taxon>Sphingobacteriia</taxon>
        <taxon>Sphingobacteriales</taxon>
        <taxon>Sphingobacteriaceae</taxon>
        <taxon>Sphingobacterium</taxon>
    </lineage>
</organism>
<protein>
    <submittedName>
        <fullName evidence="1">Uncharacterized protein</fullName>
    </submittedName>
</protein>
<dbReference type="Proteomes" id="UP000614460">
    <property type="component" value="Unassembled WGS sequence"/>
</dbReference>
<dbReference type="EMBL" id="BMKM01000008">
    <property type="protein sequence ID" value="GGE28208.1"/>
    <property type="molecule type" value="Genomic_DNA"/>
</dbReference>
<evidence type="ECO:0000313" key="2">
    <source>
        <dbReference type="Proteomes" id="UP000614460"/>
    </source>
</evidence>
<dbReference type="AlphaFoldDB" id="A0A8H9KWJ1"/>
<dbReference type="RefSeq" id="WP_182498269.1">
    <property type="nucleotide sequence ID" value="NZ_BMKM01000008.1"/>
</dbReference>
<sequence>MKYEEIIEALKVVLPLYEMLKDKKYVKFDNPNIQLKALENLYYHITKRKYLKFDSGCSACVRESLTIINNWVKKNTEYIQKNEEEEELPTKVIEPQAEPIESPIEITETKKEVKKGVKNVSKRRK</sequence>
<accession>A0A8H9KWJ1</accession>
<comment type="caution">
    <text evidence="1">The sequence shown here is derived from an EMBL/GenBank/DDBJ whole genome shotgun (WGS) entry which is preliminary data.</text>
</comment>
<name>A0A8H9KWJ1_9SPHI</name>
<keyword evidence="2" id="KW-1185">Reference proteome</keyword>